<feature type="region of interest" description="Disordered" evidence="1">
    <location>
        <begin position="17"/>
        <end position="36"/>
    </location>
</feature>
<dbReference type="Proteomes" id="UP000501240">
    <property type="component" value="Chromosome"/>
</dbReference>
<dbReference type="EMBL" id="CP053892">
    <property type="protein sequence ID" value="QKG20466.1"/>
    <property type="molecule type" value="Genomic_DNA"/>
</dbReference>
<evidence type="ECO:0000313" key="3">
    <source>
        <dbReference type="Proteomes" id="UP000501240"/>
    </source>
</evidence>
<protein>
    <submittedName>
        <fullName evidence="2">Uncharacterized protein</fullName>
    </submittedName>
</protein>
<evidence type="ECO:0000256" key="1">
    <source>
        <dbReference type="SAM" id="MobiDB-lite"/>
    </source>
</evidence>
<dbReference type="AlphaFoldDB" id="A0A7D3ZW12"/>
<evidence type="ECO:0000313" key="2">
    <source>
        <dbReference type="EMBL" id="QKG20466.1"/>
    </source>
</evidence>
<gene>
    <name evidence="2" type="ORF">ACTIVE_2104</name>
</gene>
<reference evidence="2 3" key="1">
    <citation type="submission" date="2020-05" db="EMBL/GenBank/DDBJ databases">
        <title>Actinomadura verrucosospora NRRL-B18236 (PFL_A860) Genome sequencing and assembly.</title>
        <authorList>
            <person name="Samborskyy M."/>
        </authorList>
    </citation>
    <scope>NUCLEOTIDE SEQUENCE [LARGE SCALE GENOMIC DNA]</scope>
    <source>
        <strain evidence="2 3">NRRL:B18236</strain>
    </source>
</reference>
<proteinExistence type="predicted"/>
<accession>A0A7D3ZW12</accession>
<organism evidence="2 3">
    <name type="scientific">Actinomadura verrucosospora</name>
    <dbReference type="NCBI Taxonomy" id="46165"/>
    <lineage>
        <taxon>Bacteria</taxon>
        <taxon>Bacillati</taxon>
        <taxon>Actinomycetota</taxon>
        <taxon>Actinomycetes</taxon>
        <taxon>Streptosporangiales</taxon>
        <taxon>Thermomonosporaceae</taxon>
        <taxon>Actinomadura</taxon>
    </lineage>
</organism>
<sequence>MLAGRQPERQVALAAALGGGGAAAARHPHAEPPLLPDGLRVQPVHPALLEDLRRGAQPLAGLGALLGRRVREPGGQVGARGLRPAAGAR</sequence>
<keyword evidence="3" id="KW-1185">Reference proteome</keyword>
<feature type="non-terminal residue" evidence="2">
    <location>
        <position position="89"/>
    </location>
</feature>
<name>A0A7D3ZW12_ACTVE</name>